<feature type="transmembrane region" description="Helical" evidence="1">
    <location>
        <begin position="139"/>
        <end position="158"/>
    </location>
</feature>
<sequence>MASSNKNEVSVSRRVFWPLWIAGRFALGMVFLSLFAVATAIYCQKTDQQFSLDGVKQPFSPAYLLEINRRSMDQAVNPWLSEHTATWFYTLYFKATGIHSMSLGRSDQALFSTIVRKNPETVAVAMLAVRLFGIRTGNVILSLPLLLLVLFLATVDGLAEREIRRECGGHESGMRFRLSKKFSFTLLPPVIALLYLCLPIDISLGAAMLPALIVMAILFRTKMKYYKKYI</sequence>
<dbReference type="eggNOG" id="ENOG503334U">
    <property type="taxonomic scope" value="Bacteria"/>
</dbReference>
<dbReference type="KEGG" id="dsu:Dsui_2571"/>
<dbReference type="STRING" id="640081.Dsui_2571"/>
<evidence type="ECO:0000313" key="2">
    <source>
        <dbReference type="EMBL" id="AEV26922.1"/>
    </source>
</evidence>
<keyword evidence="1" id="KW-1133">Transmembrane helix</keyword>
<name>G8QN82_AZOOP</name>
<dbReference type="RefSeq" id="WP_014237603.1">
    <property type="nucleotide sequence ID" value="NC_016616.1"/>
</dbReference>
<keyword evidence="1" id="KW-0812">Transmembrane</keyword>
<dbReference type="OrthoDB" id="8443503at2"/>
<evidence type="ECO:0000256" key="1">
    <source>
        <dbReference type="SAM" id="Phobius"/>
    </source>
</evidence>
<proteinExistence type="predicted"/>
<dbReference type="InterPro" id="IPR022266">
    <property type="entry name" value="DtrJ-like"/>
</dbReference>
<dbReference type="EMBL" id="CP003153">
    <property type="protein sequence ID" value="AEV26922.1"/>
    <property type="molecule type" value="Genomic_DNA"/>
</dbReference>
<reference evidence="2 3" key="1">
    <citation type="journal article" date="2012" name="J. Bacteriol.">
        <title>Complete genome sequence of the anaerobic perchlorate-reducing bacterium Azospira suillum strain PS.</title>
        <authorList>
            <person name="Byrne-Bailey K.G."/>
            <person name="Coates J.D."/>
        </authorList>
    </citation>
    <scope>NUCLEOTIDE SEQUENCE [LARGE SCALE GENOMIC DNA]</scope>
    <source>
        <strain evidence="3">ATCC BAA-33 / DSM 13638 / PS</strain>
    </source>
</reference>
<dbReference type="HOGENOM" id="CLU_1202823_0_0_4"/>
<evidence type="ECO:0000313" key="3">
    <source>
        <dbReference type="Proteomes" id="UP000005633"/>
    </source>
</evidence>
<accession>G8QN82</accession>
<evidence type="ECO:0008006" key="4">
    <source>
        <dbReference type="Google" id="ProtNLM"/>
    </source>
</evidence>
<dbReference type="Pfam" id="PF14348">
    <property type="entry name" value="DtrJ-like"/>
    <property type="match status" value="1"/>
</dbReference>
<protein>
    <recommendedName>
        <fullName evidence="4">Integrating conjugative element membrane protein, PFL_4697 family</fullName>
    </recommendedName>
</protein>
<gene>
    <name evidence="2" type="ordered locus">Dsui_2571</name>
</gene>
<dbReference type="Proteomes" id="UP000005633">
    <property type="component" value="Chromosome"/>
</dbReference>
<keyword evidence="1" id="KW-0472">Membrane</keyword>
<feature type="transmembrane region" description="Helical" evidence="1">
    <location>
        <begin position="202"/>
        <end position="219"/>
    </location>
</feature>
<dbReference type="AlphaFoldDB" id="G8QN82"/>
<organism evidence="2 3">
    <name type="scientific">Azospira oryzae (strain ATCC BAA-33 / DSM 13638 / PS)</name>
    <name type="common">Dechlorosoma suillum</name>
    <dbReference type="NCBI Taxonomy" id="640081"/>
    <lineage>
        <taxon>Bacteria</taxon>
        <taxon>Pseudomonadati</taxon>
        <taxon>Pseudomonadota</taxon>
        <taxon>Betaproteobacteria</taxon>
        <taxon>Rhodocyclales</taxon>
        <taxon>Rhodocyclaceae</taxon>
        <taxon>Azospira</taxon>
    </lineage>
</organism>
<feature type="transmembrane region" description="Helical" evidence="1">
    <location>
        <begin position="21"/>
        <end position="42"/>
    </location>
</feature>